<evidence type="ECO:0000313" key="3">
    <source>
        <dbReference type="Proteomes" id="UP000032160"/>
    </source>
</evidence>
<dbReference type="Gene3D" id="3.40.720.10">
    <property type="entry name" value="Alkaline Phosphatase, subunit A"/>
    <property type="match status" value="1"/>
</dbReference>
<sequence length="581" mass="63747">MPWGADALKTISRRTALIGAGAITAAYGAYRLVRPGQAERARADLTLPSGKRPNILLVLTDQERARHLIPSTISLPHHDRLMANSTVFRNASTVSNLCSMARGIVYSGLHPQNSGLWENTPLPYSGGFRKDIPTLGTMMQDAGYTTGYFGKWHLSHFGVDDAVGSDTIAATFGGFGFEHTDQDRERDGAQHGWKYDPLSAASAANFMAEQKGGDKPWFAAVNFVNPHDIMFFKTSEHQQKTRLNDFPDVIMPAPDDPLYAKDWGIDLPDTFGDATLEGKPPAHREMQKVMGLALGDIPLDRTDYWRDYNNYYFNCLADMDRSLGSVLDALEATGQDKDTIVIYLADHGEMAGVHGLREKGGNIYRENQNIPFFIRHPDVPGGREIQALASQLDVVPTLLSFAGIDGPTREEMYPLLAGQDLSPALTATGTAVTDGPRTGTLMQWTSLIHMSEKSVRNFAAVQAASGPFAKFGAMDLREFFGGFKNRGHMRGIADGRYKFARYFSPFEHHQPATLADLSARNDLELYDSLTDPAETTNLANDLQRHGDVILDLNSQMNALIAAEIGVDDGSYLPGPSSIWTA</sequence>
<dbReference type="GO" id="GO:0015024">
    <property type="term" value="F:glucuronate-2-sulfatase activity"/>
    <property type="evidence" value="ECO:0007669"/>
    <property type="project" value="TreeGrafter"/>
</dbReference>
<evidence type="ECO:0000313" key="2">
    <source>
        <dbReference type="EMBL" id="CDO60789.1"/>
    </source>
</evidence>
<dbReference type="Pfam" id="PF00884">
    <property type="entry name" value="Sulfatase"/>
    <property type="match status" value="1"/>
</dbReference>
<keyword evidence="3" id="KW-1185">Reference proteome</keyword>
<dbReference type="PANTHER" id="PTHR46615:SF1">
    <property type="entry name" value="ARYLSULFATASE K"/>
    <property type="match status" value="1"/>
</dbReference>
<evidence type="ECO:0000259" key="1">
    <source>
        <dbReference type="Pfam" id="PF00884"/>
    </source>
</evidence>
<gene>
    <name evidence="2" type="ORF">BN1012_Phect2576</name>
</gene>
<dbReference type="CDD" id="cd16035">
    <property type="entry name" value="sulfatase_like"/>
    <property type="match status" value="1"/>
</dbReference>
<dbReference type="Proteomes" id="UP000032160">
    <property type="component" value="Chromosome I"/>
</dbReference>
<dbReference type="InterPro" id="IPR017850">
    <property type="entry name" value="Alkaline_phosphatase_core_sf"/>
</dbReference>
<name>X5MGV3_9HYPH</name>
<reference evidence="2 3" key="1">
    <citation type="journal article" date="2014" name="Front. Genet.">
        <title>Genome and metabolic network of "Candidatus Phaeomarinobacter ectocarpi" Ec32, a new candidate genus of Alphaproteobacteria frequently associated with brown algae.</title>
        <authorList>
            <person name="Dittami S.M."/>
            <person name="Barbeyron T."/>
            <person name="Boyen C."/>
            <person name="Cambefort J."/>
            <person name="Collet G."/>
            <person name="Delage L."/>
            <person name="Gobet A."/>
            <person name="Groisillier A."/>
            <person name="Leblanc C."/>
            <person name="Michel G."/>
            <person name="Scornet D."/>
            <person name="Siegel A."/>
            <person name="Tapia J.E."/>
            <person name="Tonon T."/>
        </authorList>
    </citation>
    <scope>NUCLEOTIDE SEQUENCE [LARGE SCALE GENOMIC DNA]</scope>
    <source>
        <strain evidence="2 3">Ec32</strain>
    </source>
</reference>
<dbReference type="AlphaFoldDB" id="X5MGV3"/>
<organism evidence="2 3">
    <name type="scientific">Candidatus Phaeomarinibacter ectocarpi</name>
    <dbReference type="NCBI Taxonomy" id="1458461"/>
    <lineage>
        <taxon>Bacteria</taxon>
        <taxon>Pseudomonadati</taxon>
        <taxon>Pseudomonadota</taxon>
        <taxon>Alphaproteobacteria</taxon>
        <taxon>Hyphomicrobiales</taxon>
        <taxon>Parvibaculaceae</taxon>
        <taxon>Candidatus Phaeomarinibacter</taxon>
    </lineage>
</organism>
<dbReference type="STRING" id="1458461.BN1012_Phect2576"/>
<accession>X5MGV3</accession>
<dbReference type="PROSITE" id="PS51318">
    <property type="entry name" value="TAT"/>
    <property type="match status" value="1"/>
</dbReference>
<dbReference type="InterPro" id="IPR006311">
    <property type="entry name" value="TAT_signal"/>
</dbReference>
<dbReference type="OrthoDB" id="9795675at2"/>
<dbReference type="PANTHER" id="PTHR46615">
    <property type="entry name" value="ARYLSULFATASE K"/>
    <property type="match status" value="1"/>
</dbReference>
<proteinExistence type="predicted"/>
<dbReference type="InterPro" id="IPR000917">
    <property type="entry name" value="Sulfatase_N"/>
</dbReference>
<feature type="domain" description="Sulfatase N-terminal" evidence="1">
    <location>
        <begin position="53"/>
        <end position="404"/>
    </location>
</feature>
<dbReference type="KEGG" id="pect:BN1012_Phect2576"/>
<dbReference type="GO" id="GO:0004065">
    <property type="term" value="F:arylsulfatase activity"/>
    <property type="evidence" value="ECO:0007669"/>
    <property type="project" value="TreeGrafter"/>
</dbReference>
<dbReference type="EMBL" id="HG966617">
    <property type="protein sequence ID" value="CDO60789.1"/>
    <property type="molecule type" value="Genomic_DNA"/>
</dbReference>
<dbReference type="SUPFAM" id="SSF53649">
    <property type="entry name" value="Alkaline phosphatase-like"/>
    <property type="match status" value="1"/>
</dbReference>
<dbReference type="InterPro" id="IPR051849">
    <property type="entry name" value="GAG-degrading_sulfatase"/>
</dbReference>
<dbReference type="HOGENOM" id="CLU_006332_8_0_5"/>
<protein>
    <submittedName>
        <fullName evidence="2">Sulfatase, family S1 subfamily 48</fullName>
    </submittedName>
</protein>